<keyword evidence="3" id="KW-1185">Reference proteome</keyword>
<reference evidence="2 3" key="1">
    <citation type="submission" date="2019-08" db="EMBL/GenBank/DDBJ databases">
        <title>Bacterial whole genome sequence for Glaciihabitans sp. CHu50b-6-2.</title>
        <authorList>
            <person name="Jin L."/>
        </authorList>
    </citation>
    <scope>NUCLEOTIDE SEQUENCE [LARGE SCALE GENOMIC DNA]</scope>
    <source>
        <strain evidence="2 3">CHu50b-6-2</strain>
    </source>
</reference>
<sequence length="232" mass="26607">MTGTFSWVDLAALAVAVAALGVTVAIFLLGRRLSFRQQRERVRELEAKAWEVLGPIRTKGLNSKIIVMNVARYKRGYDGSNNMTWRGYAFTGPEIIEIGHGGIEVIVRGVESYFDAENRRTLARTSNPAPNVIECGHIPWTWIEDIAPDGDEFDGSAIFFVRHRAPGRQPYDYITYREGKSVPFGPNNRDYYRPVPELGTRRAESFPDWWQFSKSLRRDKKLRAETRWRNVP</sequence>
<dbReference type="AlphaFoldDB" id="A0A5C8UPE9"/>
<organism evidence="2 3">
    <name type="scientific">Lacisediminihabitans profunda</name>
    <dbReference type="NCBI Taxonomy" id="2594790"/>
    <lineage>
        <taxon>Bacteria</taxon>
        <taxon>Bacillati</taxon>
        <taxon>Actinomycetota</taxon>
        <taxon>Actinomycetes</taxon>
        <taxon>Micrococcales</taxon>
        <taxon>Microbacteriaceae</taxon>
        <taxon>Lacisediminihabitans</taxon>
    </lineage>
</organism>
<dbReference type="RefSeq" id="WP_147783818.1">
    <property type="nucleotide sequence ID" value="NZ_VRMG01000008.1"/>
</dbReference>
<keyword evidence="1" id="KW-1133">Transmembrane helix</keyword>
<accession>A0A5C8UPE9</accession>
<evidence type="ECO:0000313" key="3">
    <source>
        <dbReference type="Proteomes" id="UP000321379"/>
    </source>
</evidence>
<proteinExistence type="predicted"/>
<protein>
    <submittedName>
        <fullName evidence="2">Uncharacterized protein</fullName>
    </submittedName>
</protein>
<evidence type="ECO:0000313" key="2">
    <source>
        <dbReference type="EMBL" id="TXN29774.1"/>
    </source>
</evidence>
<keyword evidence="1" id="KW-0812">Transmembrane</keyword>
<feature type="transmembrane region" description="Helical" evidence="1">
    <location>
        <begin position="6"/>
        <end position="29"/>
    </location>
</feature>
<evidence type="ECO:0000256" key="1">
    <source>
        <dbReference type="SAM" id="Phobius"/>
    </source>
</evidence>
<gene>
    <name evidence="2" type="ORF">FVP33_11535</name>
</gene>
<dbReference type="EMBL" id="VRMG01000008">
    <property type="protein sequence ID" value="TXN29774.1"/>
    <property type="molecule type" value="Genomic_DNA"/>
</dbReference>
<name>A0A5C8UPE9_9MICO</name>
<keyword evidence="1" id="KW-0472">Membrane</keyword>
<comment type="caution">
    <text evidence="2">The sequence shown here is derived from an EMBL/GenBank/DDBJ whole genome shotgun (WGS) entry which is preliminary data.</text>
</comment>
<dbReference type="Proteomes" id="UP000321379">
    <property type="component" value="Unassembled WGS sequence"/>
</dbReference>